<reference evidence="2 3" key="1">
    <citation type="submission" date="2019-06" db="EMBL/GenBank/DDBJ databases">
        <title>Whole genome sequence for Rhodospirillaceae sp. R148.</title>
        <authorList>
            <person name="Wang G."/>
        </authorList>
    </citation>
    <scope>NUCLEOTIDE SEQUENCE [LARGE SCALE GENOMIC DNA]</scope>
    <source>
        <strain evidence="2 3">R148</strain>
    </source>
</reference>
<dbReference type="AlphaFoldDB" id="A0A545TAV7"/>
<sequence>MALAAMLQSVIALPAGAAVILDGDFDQTLNPGGDLRETRVGLTAPGSLTVTDGSSFNLNSGAGSLDGAFLAFGRRAGGIGTGLVEGVGSSINLRDNANTIADGASVDIGRDSGNGTLTIRNGGSLNVTEPDVPDGADQIGGSNVLTMGRNGGIGTFVVDNGSARISGIGAFMFMGRDEGGLGNASVVNGGSILVKDRGGAGGDGANITVGRNGNSSGNLSVVDSRIAVESANNFAGLFVGRDDLETTGSLLASGIETKIAITGPEAGFTIGRSGQGLATVTNGADVTISGGDSFVSIGREVGASGALTVANGASITVGKPGELDGDIGIGAAFADFGRPAGGTGSLLITGADSQVSVLDSVLIGAPSSLGGGSGSGSVIVSNQATLSASRVLVGAGGILSGNGTINANVSVEGGLVAPGLSPGELMIDGDFTLSDGELVIEIAGLGPGEFDLLNVSGAANFIGGTILFDFIDGFVP</sequence>
<feature type="chain" id="PRO_5021936843" description="Autotransporter outer membrane beta-barrel domain-containing protein" evidence="1">
    <location>
        <begin position="18"/>
        <end position="476"/>
    </location>
</feature>
<accession>A0A545TAV7</accession>
<dbReference type="RefSeq" id="WP_142898966.1">
    <property type="nucleotide sequence ID" value="NZ_ML660061.1"/>
</dbReference>
<name>A0A545TAV7_9PROT</name>
<gene>
    <name evidence="2" type="ORF">FKG95_23920</name>
</gene>
<comment type="caution">
    <text evidence="2">The sequence shown here is derived from an EMBL/GenBank/DDBJ whole genome shotgun (WGS) entry which is preliminary data.</text>
</comment>
<dbReference type="Proteomes" id="UP000315252">
    <property type="component" value="Unassembled WGS sequence"/>
</dbReference>
<evidence type="ECO:0000313" key="2">
    <source>
        <dbReference type="EMBL" id="TQV74336.1"/>
    </source>
</evidence>
<evidence type="ECO:0008006" key="4">
    <source>
        <dbReference type="Google" id="ProtNLM"/>
    </source>
</evidence>
<feature type="signal peptide" evidence="1">
    <location>
        <begin position="1"/>
        <end position="17"/>
    </location>
</feature>
<protein>
    <recommendedName>
        <fullName evidence="4">Autotransporter outer membrane beta-barrel domain-containing protein</fullName>
    </recommendedName>
</protein>
<dbReference type="EMBL" id="VHSH01000010">
    <property type="protein sequence ID" value="TQV74336.1"/>
    <property type="molecule type" value="Genomic_DNA"/>
</dbReference>
<organism evidence="2 3">
    <name type="scientific">Denitrobaculum tricleocarpae</name>
    <dbReference type="NCBI Taxonomy" id="2591009"/>
    <lineage>
        <taxon>Bacteria</taxon>
        <taxon>Pseudomonadati</taxon>
        <taxon>Pseudomonadota</taxon>
        <taxon>Alphaproteobacteria</taxon>
        <taxon>Rhodospirillales</taxon>
        <taxon>Rhodospirillaceae</taxon>
        <taxon>Denitrobaculum</taxon>
    </lineage>
</organism>
<dbReference type="OrthoDB" id="7872833at2"/>
<evidence type="ECO:0000313" key="3">
    <source>
        <dbReference type="Proteomes" id="UP000315252"/>
    </source>
</evidence>
<proteinExistence type="predicted"/>
<keyword evidence="1" id="KW-0732">Signal</keyword>
<keyword evidence="3" id="KW-1185">Reference proteome</keyword>
<evidence type="ECO:0000256" key="1">
    <source>
        <dbReference type="SAM" id="SignalP"/>
    </source>
</evidence>